<name>A0A5J4X3B4_9EUKA</name>
<feature type="repeat" description="WD" evidence="3">
    <location>
        <begin position="241"/>
        <end position="263"/>
    </location>
</feature>
<dbReference type="Gene3D" id="2.130.10.10">
    <property type="entry name" value="YVTN repeat-like/Quinoprotein amine dehydrogenase"/>
    <property type="match status" value="2"/>
</dbReference>
<keyword evidence="2" id="KW-0677">Repeat</keyword>
<evidence type="ECO:0000256" key="1">
    <source>
        <dbReference type="ARBA" id="ARBA00022574"/>
    </source>
</evidence>
<dbReference type="PROSITE" id="PS50082">
    <property type="entry name" value="WD_REPEATS_2"/>
    <property type="match status" value="1"/>
</dbReference>
<dbReference type="GO" id="GO:0005669">
    <property type="term" value="C:transcription factor TFIID complex"/>
    <property type="evidence" value="ECO:0007669"/>
    <property type="project" value="TreeGrafter"/>
</dbReference>
<dbReference type="Proteomes" id="UP000324800">
    <property type="component" value="Unassembled WGS sequence"/>
</dbReference>
<dbReference type="InterPro" id="IPR036322">
    <property type="entry name" value="WD40_repeat_dom_sf"/>
</dbReference>
<feature type="region of interest" description="Disordered" evidence="4">
    <location>
        <begin position="176"/>
        <end position="195"/>
    </location>
</feature>
<reference evidence="5 6" key="1">
    <citation type="submission" date="2019-03" db="EMBL/GenBank/DDBJ databases">
        <title>Single cell metagenomics reveals metabolic interactions within the superorganism composed of flagellate Streblomastix strix and complex community of Bacteroidetes bacteria on its surface.</title>
        <authorList>
            <person name="Treitli S.C."/>
            <person name="Kolisko M."/>
            <person name="Husnik F."/>
            <person name="Keeling P."/>
            <person name="Hampl V."/>
        </authorList>
    </citation>
    <scope>NUCLEOTIDE SEQUENCE [LARGE SCALE GENOMIC DNA]</scope>
    <source>
        <strain evidence="5">ST1C</strain>
    </source>
</reference>
<dbReference type="GO" id="GO:0016251">
    <property type="term" value="F:RNA polymerase II general transcription initiation factor activity"/>
    <property type="evidence" value="ECO:0007669"/>
    <property type="project" value="TreeGrafter"/>
</dbReference>
<feature type="compositionally biased region" description="Low complexity" evidence="4">
    <location>
        <begin position="176"/>
        <end position="191"/>
    </location>
</feature>
<dbReference type="OrthoDB" id="538223at2759"/>
<dbReference type="PANTHER" id="PTHR19879">
    <property type="entry name" value="TRANSCRIPTION INITIATION FACTOR TFIID"/>
    <property type="match status" value="1"/>
</dbReference>
<gene>
    <name evidence="5" type="ORF">EZS28_003508</name>
</gene>
<dbReference type="Pfam" id="PF00400">
    <property type="entry name" value="WD40"/>
    <property type="match status" value="2"/>
</dbReference>
<dbReference type="SMART" id="SM00320">
    <property type="entry name" value="WD40"/>
    <property type="match status" value="5"/>
</dbReference>
<dbReference type="InterPro" id="IPR015943">
    <property type="entry name" value="WD40/YVTN_repeat-like_dom_sf"/>
</dbReference>
<organism evidence="5 6">
    <name type="scientific">Streblomastix strix</name>
    <dbReference type="NCBI Taxonomy" id="222440"/>
    <lineage>
        <taxon>Eukaryota</taxon>
        <taxon>Metamonada</taxon>
        <taxon>Preaxostyla</taxon>
        <taxon>Oxymonadida</taxon>
        <taxon>Streblomastigidae</taxon>
        <taxon>Streblomastix</taxon>
    </lineage>
</organism>
<accession>A0A5J4X3B4</accession>
<dbReference type="InterPro" id="IPR019775">
    <property type="entry name" value="WD40_repeat_CS"/>
</dbReference>
<proteinExistence type="predicted"/>
<comment type="caution">
    <text evidence="5">The sequence shown here is derived from an EMBL/GenBank/DDBJ whole genome shotgun (WGS) entry which is preliminary data.</text>
</comment>
<dbReference type="PROSITE" id="PS00678">
    <property type="entry name" value="WD_REPEATS_1"/>
    <property type="match status" value="1"/>
</dbReference>
<evidence type="ECO:0000256" key="3">
    <source>
        <dbReference type="PROSITE-ProRule" id="PRU00221"/>
    </source>
</evidence>
<protein>
    <submittedName>
        <fullName evidence="5">Uncharacterized protein</fullName>
    </submittedName>
</protein>
<dbReference type="InterPro" id="IPR001680">
    <property type="entry name" value="WD40_rpt"/>
</dbReference>
<evidence type="ECO:0000313" key="5">
    <source>
        <dbReference type="EMBL" id="KAA6400969.1"/>
    </source>
</evidence>
<dbReference type="PANTHER" id="PTHR19879:SF1">
    <property type="entry name" value="CANNONBALL-RELATED"/>
    <property type="match status" value="1"/>
</dbReference>
<dbReference type="SUPFAM" id="SSF50978">
    <property type="entry name" value="WD40 repeat-like"/>
    <property type="match status" value="1"/>
</dbReference>
<keyword evidence="1 3" id="KW-0853">WD repeat</keyword>
<dbReference type="GO" id="GO:0006367">
    <property type="term" value="P:transcription initiation at RNA polymerase II promoter"/>
    <property type="evidence" value="ECO:0007669"/>
    <property type="project" value="TreeGrafter"/>
</dbReference>
<feature type="region of interest" description="Disordered" evidence="4">
    <location>
        <begin position="350"/>
        <end position="374"/>
    </location>
</feature>
<evidence type="ECO:0000313" key="6">
    <source>
        <dbReference type="Proteomes" id="UP000324800"/>
    </source>
</evidence>
<dbReference type="AlphaFoldDB" id="A0A5J4X3B4"/>
<sequence length="480" mass="54062">MDIDLDTEITQQSSSQQQRYAIQIKSSLPSVCFFTFFNTLEIVTDISISKDGRFIAIAKTDSTTESSLLSSERDKYVKHCLITGHSAPVIRYGTIRQNALLGQHKLISLFSCHTNRGLKDTRNGIGICGKGILSMSLSEDGLFVGSGCGDGTIEVFANVGGIELNENENNQINAQFKSQSNKQQQNESNSNTIDTPIYHHTQPIRILSGHLCSVEVVEFVPLNLSTDKQQQQQQSQYPHIIASGSSDKSVRIWNIETGELISIFTNHNSAITAISFVLNKEIIVKQKEKDSNQEYNSKMEKDEIDSQFDEIPRSPLIAISADDKGGIWIWDAGTGIALIGRRSTFDEGKNQIKDKQKLQSDKKQNINEQENEKEIKRNSPIWAVAASADGNLLAVGGSDSLIDIFDLHSILTKRDNKQYFDLNQYLVNSFHTRRTDVRCIQFHEIYEKRKDQDEKKEDEKKYLILAAGVYTKEDQKQQQN</sequence>
<evidence type="ECO:0000256" key="4">
    <source>
        <dbReference type="SAM" id="MobiDB-lite"/>
    </source>
</evidence>
<evidence type="ECO:0000256" key="2">
    <source>
        <dbReference type="ARBA" id="ARBA00022737"/>
    </source>
</evidence>
<dbReference type="EMBL" id="SNRW01000468">
    <property type="protein sequence ID" value="KAA6400969.1"/>
    <property type="molecule type" value="Genomic_DNA"/>
</dbReference>